<dbReference type="GO" id="GO:0000155">
    <property type="term" value="F:phosphorelay sensor kinase activity"/>
    <property type="evidence" value="ECO:0007669"/>
    <property type="project" value="InterPro"/>
</dbReference>
<dbReference type="Gene3D" id="1.10.287.130">
    <property type="match status" value="1"/>
</dbReference>
<dbReference type="InterPro" id="IPR003594">
    <property type="entry name" value="HATPase_dom"/>
</dbReference>
<evidence type="ECO:0000256" key="6">
    <source>
        <dbReference type="ARBA" id="ARBA00022679"/>
    </source>
</evidence>
<keyword evidence="4" id="KW-1003">Cell membrane</keyword>
<evidence type="ECO:0000313" key="14">
    <source>
        <dbReference type="EMBL" id="TIX49786.1"/>
    </source>
</evidence>
<feature type="transmembrane region" description="Helical" evidence="12">
    <location>
        <begin position="181"/>
        <end position="199"/>
    </location>
</feature>
<feature type="transmembrane region" description="Helical" evidence="12">
    <location>
        <begin position="26"/>
        <end position="44"/>
    </location>
</feature>
<comment type="catalytic activity">
    <reaction evidence="1">
        <text>ATP + protein L-histidine = ADP + protein N-phospho-L-histidine.</text>
        <dbReference type="EC" id="2.7.13.3"/>
    </reaction>
</comment>
<evidence type="ECO:0000256" key="10">
    <source>
        <dbReference type="ARBA" id="ARBA00023012"/>
    </source>
</evidence>
<keyword evidence="10" id="KW-0902">Two-component regulatory system</keyword>
<keyword evidence="11 12" id="KW-0472">Membrane</keyword>
<dbReference type="InterPro" id="IPR003661">
    <property type="entry name" value="HisK_dim/P_dom"/>
</dbReference>
<dbReference type="PRINTS" id="PR00344">
    <property type="entry name" value="BCTRLSENSOR"/>
</dbReference>
<feature type="transmembrane region" description="Helical" evidence="12">
    <location>
        <begin position="110"/>
        <end position="132"/>
    </location>
</feature>
<dbReference type="PROSITE" id="PS50109">
    <property type="entry name" value="HIS_KIN"/>
    <property type="match status" value="1"/>
</dbReference>
<dbReference type="InterPro" id="IPR036097">
    <property type="entry name" value="HisK_dim/P_sf"/>
</dbReference>
<evidence type="ECO:0000256" key="8">
    <source>
        <dbReference type="ARBA" id="ARBA00022777"/>
    </source>
</evidence>
<dbReference type="SUPFAM" id="SSF55874">
    <property type="entry name" value="ATPase domain of HSP90 chaperone/DNA topoisomerase II/histidine kinase"/>
    <property type="match status" value="1"/>
</dbReference>
<dbReference type="Pfam" id="PF00512">
    <property type="entry name" value="HisKA"/>
    <property type="match status" value="1"/>
</dbReference>
<feature type="domain" description="Histidine kinase" evidence="13">
    <location>
        <begin position="295"/>
        <end position="515"/>
    </location>
</feature>
<dbReference type="InterPro" id="IPR005467">
    <property type="entry name" value="His_kinase_dom"/>
</dbReference>
<keyword evidence="9 12" id="KW-1133">Transmembrane helix</keyword>
<feature type="transmembrane region" description="Helical" evidence="12">
    <location>
        <begin position="75"/>
        <end position="94"/>
    </location>
</feature>
<keyword evidence="8" id="KW-0418">Kinase</keyword>
<dbReference type="Pfam" id="PF02518">
    <property type="entry name" value="HATPase_c"/>
    <property type="match status" value="1"/>
</dbReference>
<dbReference type="InterPro" id="IPR004358">
    <property type="entry name" value="Sig_transdc_His_kin-like_C"/>
</dbReference>
<dbReference type="Pfam" id="PF05231">
    <property type="entry name" value="MASE1"/>
    <property type="match status" value="1"/>
</dbReference>
<dbReference type="FunFam" id="3.30.565.10:FF:000010">
    <property type="entry name" value="Sensor histidine kinase RcsC"/>
    <property type="match status" value="1"/>
</dbReference>
<dbReference type="SMART" id="SM00388">
    <property type="entry name" value="HisKA"/>
    <property type="match status" value="1"/>
</dbReference>
<dbReference type="InterPro" id="IPR036890">
    <property type="entry name" value="HATPase_C_sf"/>
</dbReference>
<accession>A0A4T3EYR5</accession>
<evidence type="ECO:0000256" key="4">
    <source>
        <dbReference type="ARBA" id="ARBA00022475"/>
    </source>
</evidence>
<comment type="caution">
    <text evidence="14">The sequence shown here is derived from an EMBL/GenBank/DDBJ whole genome shotgun (WGS) entry which is preliminary data.</text>
</comment>
<evidence type="ECO:0000259" key="13">
    <source>
        <dbReference type="PROSITE" id="PS50109"/>
    </source>
</evidence>
<keyword evidence="6" id="KW-0808">Transferase</keyword>
<dbReference type="RefSeq" id="WP_136694263.1">
    <property type="nucleotide sequence ID" value="NZ_SSHH01000003.1"/>
</dbReference>
<keyword evidence="5" id="KW-0597">Phosphoprotein</keyword>
<evidence type="ECO:0000256" key="3">
    <source>
        <dbReference type="ARBA" id="ARBA00012438"/>
    </source>
</evidence>
<organism evidence="14 15">
    <name type="scientific">Alteraurantiacibacter aquimixticola</name>
    <dbReference type="NCBI Taxonomy" id="2489173"/>
    <lineage>
        <taxon>Bacteria</taxon>
        <taxon>Pseudomonadati</taxon>
        <taxon>Pseudomonadota</taxon>
        <taxon>Alphaproteobacteria</taxon>
        <taxon>Sphingomonadales</taxon>
        <taxon>Erythrobacteraceae</taxon>
        <taxon>Alteraurantiacibacter</taxon>
    </lineage>
</organism>
<dbReference type="EC" id="2.7.13.3" evidence="3"/>
<evidence type="ECO:0000256" key="12">
    <source>
        <dbReference type="SAM" id="Phobius"/>
    </source>
</evidence>
<evidence type="ECO:0000256" key="5">
    <source>
        <dbReference type="ARBA" id="ARBA00022553"/>
    </source>
</evidence>
<dbReference type="SUPFAM" id="SSF47384">
    <property type="entry name" value="Homodimeric domain of signal transducing histidine kinase"/>
    <property type="match status" value="1"/>
</dbReference>
<gene>
    <name evidence="14" type="ORF">E5222_13330</name>
</gene>
<dbReference type="CDD" id="cd00082">
    <property type="entry name" value="HisKA"/>
    <property type="match status" value="1"/>
</dbReference>
<dbReference type="InterPro" id="IPR007895">
    <property type="entry name" value="MASE1"/>
</dbReference>
<sequence>MAVMLLALAVAFGALAWVGIALTRDEGRIAAVWFSNALLVVAMLRLDRRWMLPGMGLAFVTNILANLAWHDPPLQALGLAMANQLEVLLVLWALHRMRCAPPDFCNNRHTITFAVIALLAAACSGLVAVLILAPQGLDASVSLWWSWARADALGLALLVPALSLIIDGWKERHRLTRRKLAEALGIIAFGSAVSIYTFWQTDYPFLFLDAPVVLLYAIRLGPVGNAIAIINLAIIASVATTLGHGPINLMNGGLGEKLMVLQVFLASSFAIGLPIAALLRRERQMVADKAMFLASISHDIRTPMNGVIGFAELLRHGELKLEQQQLVDRISESGETMVCLLEDLLDYSKMEAGRLELEDGEVDLRKDLTFAAGLFEPLARAKGITIESDLDPHLPALVRGDSVRLRQVLINLVSNAVKFTDKGSVTLCARIQRGVMASQLLIEVRDTGIGIPASAIERIFGKYEQVDKQAVRGRGGAGLGLAISHQLVRLMDGSITVQSDPGSGTTFLVTLPLREIRQPQLDAEVPLSAAA</sequence>
<keyword evidence="15" id="KW-1185">Reference proteome</keyword>
<evidence type="ECO:0000256" key="2">
    <source>
        <dbReference type="ARBA" id="ARBA00004651"/>
    </source>
</evidence>
<dbReference type="Proteomes" id="UP000309389">
    <property type="component" value="Unassembled WGS sequence"/>
</dbReference>
<dbReference type="EMBL" id="SSHH01000003">
    <property type="protein sequence ID" value="TIX49786.1"/>
    <property type="molecule type" value="Genomic_DNA"/>
</dbReference>
<evidence type="ECO:0000256" key="9">
    <source>
        <dbReference type="ARBA" id="ARBA00022989"/>
    </source>
</evidence>
<dbReference type="OrthoDB" id="9801651at2"/>
<comment type="subcellular location">
    <subcellularLocation>
        <location evidence="2">Cell membrane</location>
        <topology evidence="2">Multi-pass membrane protein</topology>
    </subcellularLocation>
</comment>
<evidence type="ECO:0000256" key="7">
    <source>
        <dbReference type="ARBA" id="ARBA00022692"/>
    </source>
</evidence>
<feature type="transmembrane region" description="Helical" evidence="12">
    <location>
        <begin position="152"/>
        <end position="169"/>
    </location>
</feature>
<dbReference type="PANTHER" id="PTHR43047:SF78">
    <property type="entry name" value="SENSORY_REGULATORY PROTEIN RPFC"/>
    <property type="match status" value="1"/>
</dbReference>
<dbReference type="SMART" id="SM00387">
    <property type="entry name" value="HATPase_c"/>
    <property type="match status" value="1"/>
</dbReference>
<dbReference type="PANTHER" id="PTHR43047">
    <property type="entry name" value="TWO-COMPONENT HISTIDINE PROTEIN KINASE"/>
    <property type="match status" value="1"/>
</dbReference>
<evidence type="ECO:0000256" key="1">
    <source>
        <dbReference type="ARBA" id="ARBA00000085"/>
    </source>
</evidence>
<dbReference type="CDD" id="cd16922">
    <property type="entry name" value="HATPase_EvgS-ArcB-TorS-like"/>
    <property type="match status" value="1"/>
</dbReference>
<reference evidence="14 15" key="1">
    <citation type="submission" date="2019-04" db="EMBL/GenBank/DDBJ databases">
        <title>Altererythrobacter aquimixticola sp. nov., isolated from sediment of junction between the ocean and a freshwater spring.</title>
        <authorList>
            <person name="Yoon J.-H."/>
        </authorList>
    </citation>
    <scope>NUCLEOTIDE SEQUENCE [LARGE SCALE GENOMIC DNA]</scope>
    <source>
        <strain evidence="14 15">SSKS-13</strain>
    </source>
</reference>
<name>A0A4T3EYR5_9SPHN</name>
<dbReference type="AlphaFoldDB" id="A0A4T3EYR5"/>
<evidence type="ECO:0000256" key="11">
    <source>
        <dbReference type="ARBA" id="ARBA00023136"/>
    </source>
</evidence>
<dbReference type="GO" id="GO:0005886">
    <property type="term" value="C:plasma membrane"/>
    <property type="evidence" value="ECO:0007669"/>
    <property type="project" value="UniProtKB-SubCell"/>
</dbReference>
<keyword evidence="7 12" id="KW-0812">Transmembrane</keyword>
<dbReference type="Gene3D" id="3.30.565.10">
    <property type="entry name" value="Histidine kinase-like ATPase, C-terminal domain"/>
    <property type="match status" value="1"/>
</dbReference>
<protein>
    <recommendedName>
        <fullName evidence="3">histidine kinase</fullName>
        <ecNumber evidence="3">2.7.13.3</ecNumber>
    </recommendedName>
</protein>
<feature type="transmembrane region" description="Helical" evidence="12">
    <location>
        <begin position="259"/>
        <end position="279"/>
    </location>
</feature>
<proteinExistence type="predicted"/>
<evidence type="ECO:0000313" key="15">
    <source>
        <dbReference type="Proteomes" id="UP000309389"/>
    </source>
</evidence>